<dbReference type="EMBL" id="ML977571">
    <property type="protein sequence ID" value="KAF2003749.1"/>
    <property type="molecule type" value="Genomic_DNA"/>
</dbReference>
<keyword evidence="3" id="KW-0999">Mitochondrion inner membrane</keyword>
<dbReference type="PROSITE" id="PS50920">
    <property type="entry name" value="SOLCAR"/>
    <property type="match status" value="1"/>
</dbReference>
<comment type="similarity">
    <text evidence="7">Belongs to the mitochondrial carrier (TC 2.A.29) family.</text>
</comment>
<dbReference type="Proteomes" id="UP000799779">
    <property type="component" value="Unassembled WGS sequence"/>
</dbReference>
<keyword evidence="3" id="KW-0496">Mitochondrion</keyword>
<dbReference type="SUPFAM" id="SSF103506">
    <property type="entry name" value="Mitochondrial carrier"/>
    <property type="match status" value="1"/>
</dbReference>
<gene>
    <name evidence="9" type="ORF">P154DRAFT_519965</name>
</gene>
<evidence type="ECO:0000256" key="2">
    <source>
        <dbReference type="ARBA" id="ARBA00022692"/>
    </source>
</evidence>
<dbReference type="Pfam" id="PF00153">
    <property type="entry name" value="Mito_carr"/>
    <property type="match status" value="1"/>
</dbReference>
<evidence type="ECO:0000256" key="5">
    <source>
        <dbReference type="ARBA" id="ARBA00023136"/>
    </source>
</evidence>
<evidence type="ECO:0000256" key="1">
    <source>
        <dbReference type="ARBA" id="ARBA00004141"/>
    </source>
</evidence>
<evidence type="ECO:0000256" key="8">
    <source>
        <dbReference type="SAM" id="MobiDB-lite"/>
    </source>
</evidence>
<evidence type="ECO:0000313" key="10">
    <source>
        <dbReference type="Proteomes" id="UP000799779"/>
    </source>
</evidence>
<keyword evidence="2 6" id="KW-0812">Transmembrane</keyword>
<evidence type="ECO:0000313" key="9">
    <source>
        <dbReference type="EMBL" id="KAF2003749.1"/>
    </source>
</evidence>
<keyword evidence="10" id="KW-1185">Reference proteome</keyword>
<keyword evidence="7" id="KW-0813">Transport</keyword>
<evidence type="ECO:0000256" key="3">
    <source>
        <dbReference type="ARBA" id="ARBA00022792"/>
    </source>
</evidence>
<evidence type="ECO:0000256" key="4">
    <source>
        <dbReference type="ARBA" id="ARBA00022989"/>
    </source>
</evidence>
<evidence type="ECO:0000256" key="7">
    <source>
        <dbReference type="RuleBase" id="RU000488"/>
    </source>
</evidence>
<reference evidence="9" key="1">
    <citation type="journal article" date="2020" name="Stud. Mycol.">
        <title>101 Dothideomycetes genomes: a test case for predicting lifestyles and emergence of pathogens.</title>
        <authorList>
            <person name="Haridas S."/>
            <person name="Albert R."/>
            <person name="Binder M."/>
            <person name="Bloem J."/>
            <person name="Labutti K."/>
            <person name="Salamov A."/>
            <person name="Andreopoulos B."/>
            <person name="Baker S."/>
            <person name="Barry K."/>
            <person name="Bills G."/>
            <person name="Bluhm B."/>
            <person name="Cannon C."/>
            <person name="Castanera R."/>
            <person name="Culley D."/>
            <person name="Daum C."/>
            <person name="Ezra D."/>
            <person name="Gonzalez J."/>
            <person name="Henrissat B."/>
            <person name="Kuo A."/>
            <person name="Liang C."/>
            <person name="Lipzen A."/>
            <person name="Lutzoni F."/>
            <person name="Magnuson J."/>
            <person name="Mondo S."/>
            <person name="Nolan M."/>
            <person name="Ohm R."/>
            <person name="Pangilinan J."/>
            <person name="Park H.-J."/>
            <person name="Ramirez L."/>
            <person name="Alfaro M."/>
            <person name="Sun H."/>
            <person name="Tritt A."/>
            <person name="Yoshinaga Y."/>
            <person name="Zwiers L.-H."/>
            <person name="Turgeon B."/>
            <person name="Goodwin S."/>
            <person name="Spatafora J."/>
            <person name="Crous P."/>
            <person name="Grigoriev I."/>
        </authorList>
    </citation>
    <scope>NUCLEOTIDE SEQUENCE</scope>
    <source>
        <strain evidence="9">CBS 123094</strain>
    </source>
</reference>
<dbReference type="InterPro" id="IPR018108">
    <property type="entry name" value="MCP_transmembrane"/>
</dbReference>
<proteinExistence type="inferred from homology"/>
<keyword evidence="4" id="KW-1133">Transmembrane helix</keyword>
<dbReference type="AlphaFoldDB" id="A0A6A5WSH0"/>
<keyword evidence="5 6" id="KW-0472">Membrane</keyword>
<feature type="repeat" description="Solcar" evidence="6">
    <location>
        <begin position="29"/>
        <end position="78"/>
    </location>
</feature>
<protein>
    <recommendedName>
        <fullName evidence="11">Mitochondrial carrier</fullName>
    </recommendedName>
</protein>
<feature type="region of interest" description="Disordered" evidence="8">
    <location>
        <begin position="1"/>
        <end position="24"/>
    </location>
</feature>
<name>A0A6A5WSH0_9PLEO</name>
<comment type="subcellular location">
    <subcellularLocation>
        <location evidence="1">Membrane</location>
        <topology evidence="1">Multi-pass membrane protein</topology>
    </subcellularLocation>
</comment>
<accession>A0A6A5WSH0</accession>
<organism evidence="9 10">
    <name type="scientific">Amniculicola lignicola CBS 123094</name>
    <dbReference type="NCBI Taxonomy" id="1392246"/>
    <lineage>
        <taxon>Eukaryota</taxon>
        <taxon>Fungi</taxon>
        <taxon>Dikarya</taxon>
        <taxon>Ascomycota</taxon>
        <taxon>Pezizomycotina</taxon>
        <taxon>Dothideomycetes</taxon>
        <taxon>Pleosporomycetidae</taxon>
        <taxon>Pleosporales</taxon>
        <taxon>Amniculicolaceae</taxon>
        <taxon>Amniculicola</taxon>
    </lineage>
</organism>
<dbReference type="InterPro" id="IPR023395">
    <property type="entry name" value="MCP_dom_sf"/>
</dbReference>
<dbReference type="Gene3D" id="1.50.40.10">
    <property type="entry name" value="Mitochondrial carrier domain"/>
    <property type="match status" value="1"/>
</dbReference>
<evidence type="ECO:0008006" key="11">
    <source>
        <dbReference type="Google" id="ProtNLM"/>
    </source>
</evidence>
<sequence length="78" mass="8397">MQEDAAPHNLKAVPLLPGSRTGTSEQIPLRSSAHLLAGASGGLATAILTSPLDVLRTRLQSDYYQLSHPIQGNLFYRI</sequence>
<dbReference type="GO" id="GO:0016020">
    <property type="term" value="C:membrane"/>
    <property type="evidence" value="ECO:0007669"/>
    <property type="project" value="UniProtKB-SubCell"/>
</dbReference>
<evidence type="ECO:0000256" key="6">
    <source>
        <dbReference type="PROSITE-ProRule" id="PRU00282"/>
    </source>
</evidence>